<name>A0A4R5W0R1_9BURK</name>
<evidence type="ECO:0000256" key="2">
    <source>
        <dbReference type="ARBA" id="ARBA00022748"/>
    </source>
</evidence>
<dbReference type="Pfam" id="PF00578">
    <property type="entry name" value="AhpC-TSA"/>
    <property type="match status" value="1"/>
</dbReference>
<dbReference type="GO" id="GO:0017004">
    <property type="term" value="P:cytochrome complex assembly"/>
    <property type="evidence" value="ECO:0007669"/>
    <property type="project" value="UniProtKB-KW"/>
</dbReference>
<dbReference type="GO" id="GO:0015036">
    <property type="term" value="F:disulfide oxidoreductase activity"/>
    <property type="evidence" value="ECO:0007669"/>
    <property type="project" value="UniProtKB-ARBA"/>
</dbReference>
<protein>
    <submittedName>
        <fullName evidence="6">TlpA family protein disulfide reductase</fullName>
    </submittedName>
</protein>
<evidence type="ECO:0000256" key="1">
    <source>
        <dbReference type="ARBA" id="ARBA00004196"/>
    </source>
</evidence>
<proteinExistence type="predicted"/>
<dbReference type="InterPro" id="IPR050553">
    <property type="entry name" value="Thioredoxin_ResA/DsbE_sf"/>
</dbReference>
<dbReference type="InterPro" id="IPR013766">
    <property type="entry name" value="Thioredoxin_domain"/>
</dbReference>
<sequence>MTSRTVITGIVAIIFTGLGVLASNLHAEKAQPSDSLFASSLATVPAQASGATKPLADYRNKVVVVNFWATWCAPCVKEMPALSDLQTELTAKKVSFIGIGIDSPDALGEFAQKYKITYPLFVGGMSGTQLSTDLGNKAGGLPFTVILNKSGEVVKTYRGALDMAQLKKDILAVK</sequence>
<gene>
    <name evidence="6" type="ORF">E2I14_14035</name>
</gene>
<evidence type="ECO:0000313" key="6">
    <source>
        <dbReference type="EMBL" id="TDK64553.1"/>
    </source>
</evidence>
<comment type="caution">
    <text evidence="6">The sequence shown here is derived from an EMBL/GenBank/DDBJ whole genome shotgun (WGS) entry which is preliminary data.</text>
</comment>
<dbReference type="OrthoDB" id="9811352at2"/>
<keyword evidence="4" id="KW-0676">Redox-active center</keyword>
<evidence type="ECO:0000256" key="3">
    <source>
        <dbReference type="ARBA" id="ARBA00023157"/>
    </source>
</evidence>
<dbReference type="PANTHER" id="PTHR42852">
    <property type="entry name" value="THIOL:DISULFIDE INTERCHANGE PROTEIN DSBE"/>
    <property type="match status" value="1"/>
</dbReference>
<feature type="domain" description="Thioredoxin" evidence="5">
    <location>
        <begin position="30"/>
        <end position="174"/>
    </location>
</feature>
<dbReference type="PROSITE" id="PS51352">
    <property type="entry name" value="THIOREDOXIN_2"/>
    <property type="match status" value="1"/>
</dbReference>
<evidence type="ECO:0000313" key="7">
    <source>
        <dbReference type="Proteomes" id="UP000294829"/>
    </source>
</evidence>
<dbReference type="Gene3D" id="3.40.30.10">
    <property type="entry name" value="Glutaredoxin"/>
    <property type="match status" value="1"/>
</dbReference>
<keyword evidence="7" id="KW-1185">Reference proteome</keyword>
<evidence type="ECO:0000256" key="4">
    <source>
        <dbReference type="ARBA" id="ARBA00023284"/>
    </source>
</evidence>
<accession>A0A4R5W0R1</accession>
<keyword evidence="3" id="KW-1015">Disulfide bond</keyword>
<dbReference type="InterPro" id="IPR000866">
    <property type="entry name" value="AhpC/TSA"/>
</dbReference>
<comment type="subcellular location">
    <subcellularLocation>
        <location evidence="1">Cell envelope</location>
    </subcellularLocation>
</comment>
<dbReference type="GO" id="GO:0030313">
    <property type="term" value="C:cell envelope"/>
    <property type="evidence" value="ECO:0007669"/>
    <property type="project" value="UniProtKB-SubCell"/>
</dbReference>
<dbReference type="GO" id="GO:0016209">
    <property type="term" value="F:antioxidant activity"/>
    <property type="evidence" value="ECO:0007669"/>
    <property type="project" value="InterPro"/>
</dbReference>
<dbReference type="RefSeq" id="WP_133329593.1">
    <property type="nucleotide sequence ID" value="NZ_SMYL01000007.1"/>
</dbReference>
<dbReference type="CDD" id="cd02966">
    <property type="entry name" value="TlpA_like_family"/>
    <property type="match status" value="1"/>
</dbReference>
<dbReference type="InterPro" id="IPR036249">
    <property type="entry name" value="Thioredoxin-like_sf"/>
</dbReference>
<dbReference type="InterPro" id="IPR017937">
    <property type="entry name" value="Thioredoxin_CS"/>
</dbReference>
<reference evidence="6 7" key="1">
    <citation type="submission" date="2019-03" db="EMBL/GenBank/DDBJ databases">
        <title>Sapientia aquatica gen. nov., sp. nov., isolated from a crater lake.</title>
        <authorList>
            <person name="Felfoldi T."/>
            <person name="Szabo A."/>
            <person name="Toth E."/>
            <person name="Schumann P."/>
            <person name="Keki Z."/>
            <person name="Marialigeti K."/>
            <person name="Mathe I."/>
        </authorList>
    </citation>
    <scope>NUCLEOTIDE SEQUENCE [LARGE SCALE GENOMIC DNA]</scope>
    <source>
        <strain evidence="6 7">SA-152</strain>
    </source>
</reference>
<dbReference type="AlphaFoldDB" id="A0A4R5W0R1"/>
<dbReference type="Proteomes" id="UP000294829">
    <property type="component" value="Unassembled WGS sequence"/>
</dbReference>
<dbReference type="PANTHER" id="PTHR42852:SF6">
    <property type="entry name" value="THIOL:DISULFIDE INTERCHANGE PROTEIN DSBE"/>
    <property type="match status" value="1"/>
</dbReference>
<keyword evidence="2" id="KW-0201">Cytochrome c-type biogenesis</keyword>
<dbReference type="PROSITE" id="PS00194">
    <property type="entry name" value="THIOREDOXIN_1"/>
    <property type="match status" value="1"/>
</dbReference>
<dbReference type="EMBL" id="SMYL01000007">
    <property type="protein sequence ID" value="TDK64553.1"/>
    <property type="molecule type" value="Genomic_DNA"/>
</dbReference>
<organism evidence="6 7">
    <name type="scientific">Sapientia aquatica</name>
    <dbReference type="NCBI Taxonomy" id="1549640"/>
    <lineage>
        <taxon>Bacteria</taxon>
        <taxon>Pseudomonadati</taxon>
        <taxon>Pseudomonadota</taxon>
        <taxon>Betaproteobacteria</taxon>
        <taxon>Burkholderiales</taxon>
        <taxon>Oxalobacteraceae</taxon>
        <taxon>Sapientia</taxon>
    </lineage>
</organism>
<dbReference type="SUPFAM" id="SSF52833">
    <property type="entry name" value="Thioredoxin-like"/>
    <property type="match status" value="1"/>
</dbReference>
<evidence type="ECO:0000259" key="5">
    <source>
        <dbReference type="PROSITE" id="PS51352"/>
    </source>
</evidence>